<reference evidence="3 4" key="1">
    <citation type="submission" date="2017-03" db="EMBL/GenBank/DDBJ databases">
        <title>Genomes of endolithic fungi from Antarctica.</title>
        <authorList>
            <person name="Coleine C."/>
            <person name="Masonjones S."/>
            <person name="Stajich J.E."/>
        </authorList>
    </citation>
    <scope>NUCLEOTIDE SEQUENCE [LARGE SCALE GENOMIC DNA]</scope>
    <source>
        <strain evidence="3 4">CCFEE 6314</strain>
    </source>
</reference>
<evidence type="ECO:0000259" key="2">
    <source>
        <dbReference type="Pfam" id="PF06985"/>
    </source>
</evidence>
<dbReference type="InterPro" id="IPR010730">
    <property type="entry name" value="HET"/>
</dbReference>
<dbReference type="VEuPathDB" id="FungiDB:PV10_03583"/>
<evidence type="ECO:0000313" key="4">
    <source>
        <dbReference type="Proteomes" id="UP000288859"/>
    </source>
</evidence>
<dbReference type="OrthoDB" id="4113531at2759"/>
<comment type="caution">
    <text evidence="3">The sequence shown here is derived from an EMBL/GenBank/DDBJ whole genome shotgun (WGS) entry which is preliminary data.</text>
</comment>
<gene>
    <name evidence="3" type="ORF">B0A52_06700</name>
</gene>
<dbReference type="PANTHER" id="PTHR24148:SF64">
    <property type="entry name" value="HETEROKARYON INCOMPATIBILITY DOMAIN-CONTAINING PROTEIN"/>
    <property type="match status" value="1"/>
</dbReference>
<dbReference type="Proteomes" id="UP000288859">
    <property type="component" value="Unassembled WGS sequence"/>
</dbReference>
<feature type="compositionally biased region" description="Low complexity" evidence="1">
    <location>
        <begin position="205"/>
        <end position="223"/>
    </location>
</feature>
<dbReference type="EMBL" id="NAJM01000028">
    <property type="protein sequence ID" value="RVX69636.1"/>
    <property type="molecule type" value="Genomic_DNA"/>
</dbReference>
<evidence type="ECO:0000313" key="3">
    <source>
        <dbReference type="EMBL" id="RVX69636.1"/>
    </source>
</evidence>
<feature type="domain" description="Heterokaryon incompatibility" evidence="2">
    <location>
        <begin position="56"/>
        <end position="260"/>
    </location>
</feature>
<sequence>MEDDRGFLLDIDASSTDVYSQLEPGELRVLLLAPGQKGTPIQCQIYVIFSSKSVQFEALSYVWGDTKKSHAISCNGLDFAVTESLHTALQHLRYPDSSRRLWVDQLCINQDRDDETRVQVAQMGTIYSSATRVVVWLGQCNRKMSVAWELLQQTSLSSSLARSDFLSSSSTSSTSTSTSTKPPRSPRRQSSSSSISKHSSRASRFRSSNSQESLSSSASSANNVTPTRPKSQRQDTPPSLKSALLIFQHTWFGRKWTFQEIILAKAAIICCGDLEMAWSDLTSWYFHYASKLRGYSLLYDSHGSFENVMNIRNEIGKGNLTLSNLLMLTRPRSSLKAEDAIYALLGLLPDFAQYLTKNQNPLAVRDSRSSQADALFDLYLQAFRYCLEKENALTVLSAAGKYKGNVEMLDWPSWLPDWRQQLPLRPLILSDSTVLGPESSFDDETFGTGISNCNQKEESPVYMLKSDSDTPLPYSNQEYTLTVRGIRLGCLAVRPGTWPNIFLIPERLASSHIQSPNTPPGGQKYSRSINELIRFPLPQPQPPPQQNNSSYAEKLVQKCLKLKATCEPVRTTTMVQNGDWLCAFLGGKVLYAVRPLAEAASPRLSLRDRSRVKMKQNRRKLRMPDVSSPSKAEISLRCTFIGECSMNGLYPSDVLDKNPEHILEFELV</sequence>
<evidence type="ECO:0000256" key="1">
    <source>
        <dbReference type="SAM" id="MobiDB-lite"/>
    </source>
</evidence>
<name>A0A438N1S4_EXOME</name>
<feature type="compositionally biased region" description="Low complexity" evidence="1">
    <location>
        <begin position="165"/>
        <end position="197"/>
    </location>
</feature>
<dbReference type="Pfam" id="PF06985">
    <property type="entry name" value="HET"/>
    <property type="match status" value="1"/>
</dbReference>
<organism evidence="3 4">
    <name type="scientific">Exophiala mesophila</name>
    <name type="common">Black yeast-like fungus</name>
    <dbReference type="NCBI Taxonomy" id="212818"/>
    <lineage>
        <taxon>Eukaryota</taxon>
        <taxon>Fungi</taxon>
        <taxon>Dikarya</taxon>
        <taxon>Ascomycota</taxon>
        <taxon>Pezizomycotina</taxon>
        <taxon>Eurotiomycetes</taxon>
        <taxon>Chaetothyriomycetidae</taxon>
        <taxon>Chaetothyriales</taxon>
        <taxon>Herpotrichiellaceae</taxon>
        <taxon>Exophiala</taxon>
    </lineage>
</organism>
<feature type="compositionally biased region" description="Polar residues" evidence="1">
    <location>
        <begin position="224"/>
        <end position="237"/>
    </location>
</feature>
<dbReference type="PANTHER" id="PTHR24148">
    <property type="entry name" value="ANKYRIN REPEAT DOMAIN-CONTAINING PROTEIN 39 HOMOLOG-RELATED"/>
    <property type="match status" value="1"/>
</dbReference>
<dbReference type="AlphaFoldDB" id="A0A438N1S4"/>
<dbReference type="InterPro" id="IPR052895">
    <property type="entry name" value="HetReg/Transcr_Mod"/>
</dbReference>
<feature type="region of interest" description="Disordered" evidence="1">
    <location>
        <begin position="165"/>
        <end position="237"/>
    </location>
</feature>
<protein>
    <recommendedName>
        <fullName evidence="2">Heterokaryon incompatibility domain-containing protein</fullName>
    </recommendedName>
</protein>
<accession>A0A438N1S4</accession>
<proteinExistence type="predicted"/>